<comment type="cofactor">
    <cofactor evidence="18">
        <name>Mg(2+)</name>
        <dbReference type="ChEBI" id="CHEBI:18420"/>
    </cofactor>
    <text evidence="18">Binds 1 Mg(2+) ion per subunit.</text>
</comment>
<keyword evidence="10 18" id="KW-0133">Cell shape</keyword>
<evidence type="ECO:0000256" key="7">
    <source>
        <dbReference type="ARBA" id="ARBA00022723"/>
    </source>
</evidence>
<comment type="pathway">
    <text evidence="18">Nucleotide-sugar biosynthesis; UDP-N-acetyl-alpha-D-glucosamine biosynthesis; N-acetyl-alpha-D-glucosamine 1-phosphate from alpha-D-glucosamine 6-phosphate (route II): step 2/2.</text>
</comment>
<dbReference type="GO" id="GO:0005737">
    <property type="term" value="C:cytoplasm"/>
    <property type="evidence" value="ECO:0007669"/>
    <property type="project" value="UniProtKB-SubCell"/>
</dbReference>
<evidence type="ECO:0000256" key="12">
    <source>
        <dbReference type="ARBA" id="ARBA00023268"/>
    </source>
</evidence>
<dbReference type="EMBL" id="CP002353">
    <property type="protein sequence ID" value="ADV63660.1"/>
    <property type="molecule type" value="Genomic_DNA"/>
</dbReference>
<dbReference type="HAMAP" id="MF_01631">
    <property type="entry name" value="GlmU"/>
    <property type="match status" value="1"/>
</dbReference>
<keyword evidence="13 18" id="KW-0012">Acyltransferase</keyword>
<evidence type="ECO:0000256" key="8">
    <source>
        <dbReference type="ARBA" id="ARBA00022737"/>
    </source>
</evidence>
<dbReference type="GO" id="GO:0000287">
    <property type="term" value="F:magnesium ion binding"/>
    <property type="evidence" value="ECO:0007669"/>
    <property type="project" value="UniProtKB-UniRule"/>
</dbReference>
<dbReference type="SUPFAM" id="SSF51161">
    <property type="entry name" value="Trimeric LpxA-like enzymes"/>
    <property type="match status" value="1"/>
</dbReference>
<dbReference type="GO" id="GO:0000902">
    <property type="term" value="P:cell morphogenesis"/>
    <property type="evidence" value="ECO:0007669"/>
    <property type="project" value="UniProtKB-UniRule"/>
</dbReference>
<evidence type="ECO:0000256" key="13">
    <source>
        <dbReference type="ARBA" id="ARBA00023315"/>
    </source>
</evidence>
<comment type="caution">
    <text evidence="18">Lacks conserved residue(s) required for the propagation of feature annotation.</text>
</comment>
<dbReference type="InterPro" id="IPR029044">
    <property type="entry name" value="Nucleotide-diphossugar_trans"/>
</dbReference>
<reference key="1">
    <citation type="submission" date="2010-11" db="EMBL/GenBank/DDBJ databases">
        <title>The complete sequence of chromosome of Isophaera pallida ATCC 43644.</title>
        <authorList>
            <consortium name="US DOE Joint Genome Institute (JGI-PGF)"/>
            <person name="Lucas S."/>
            <person name="Copeland A."/>
            <person name="Lapidus A."/>
            <person name="Bruce D."/>
            <person name="Goodwin L."/>
            <person name="Pitluck S."/>
            <person name="Kyrpides N."/>
            <person name="Mavromatis K."/>
            <person name="Pagani I."/>
            <person name="Ivanova N."/>
            <person name="Saunders E."/>
            <person name="Brettin T."/>
            <person name="Detter J.C."/>
            <person name="Han C."/>
            <person name="Tapia R."/>
            <person name="Land M."/>
            <person name="Hauser L."/>
            <person name="Markowitz V."/>
            <person name="Cheng J.-F."/>
            <person name="Hugenholtz P."/>
            <person name="Woyke T."/>
            <person name="Wu D."/>
            <person name="Eisen J.A."/>
        </authorList>
    </citation>
    <scope>NUCLEOTIDE SEQUENCE</scope>
    <source>
        <strain>ATCC 43644</strain>
    </source>
</reference>
<keyword evidence="14 18" id="KW-0961">Cell wall biogenesis/degradation</keyword>
<proteinExistence type="inferred from homology"/>
<dbReference type="GO" id="GO:0003977">
    <property type="term" value="F:UDP-N-acetylglucosamine diphosphorylase activity"/>
    <property type="evidence" value="ECO:0007669"/>
    <property type="project" value="UniProtKB-UniRule"/>
</dbReference>
<evidence type="ECO:0000256" key="9">
    <source>
        <dbReference type="ARBA" id="ARBA00022842"/>
    </source>
</evidence>
<keyword evidence="5 18" id="KW-0808">Transferase</keyword>
<comment type="subcellular location">
    <subcellularLocation>
        <location evidence="1 18">Cytoplasm</location>
    </subcellularLocation>
</comment>
<dbReference type="InterPro" id="IPR005882">
    <property type="entry name" value="Bifunctional_GlmU"/>
</dbReference>
<keyword evidence="8 18" id="KW-0677">Repeat</keyword>
<feature type="binding site" evidence="18">
    <location>
        <position position="245"/>
    </location>
    <ligand>
        <name>UDP-N-acetyl-alpha-D-glucosamine</name>
        <dbReference type="ChEBI" id="CHEBI:57705"/>
    </ligand>
</feature>
<evidence type="ECO:0000256" key="6">
    <source>
        <dbReference type="ARBA" id="ARBA00022695"/>
    </source>
</evidence>
<keyword evidence="4 18" id="KW-0963">Cytoplasm</keyword>
<evidence type="ECO:0000313" key="20">
    <source>
        <dbReference type="EMBL" id="ADV63660.1"/>
    </source>
</evidence>
<evidence type="ECO:0000256" key="14">
    <source>
        <dbReference type="ARBA" id="ARBA00023316"/>
    </source>
</evidence>
<name>E8R3F0_ISOPI</name>
<protein>
    <recommendedName>
        <fullName evidence="18">Bifunctional protein GlmU</fullName>
    </recommendedName>
    <domain>
        <recommendedName>
            <fullName evidence="18">UDP-N-acetylglucosamine pyrophosphorylase</fullName>
            <ecNumber evidence="18">2.7.7.23</ecNumber>
        </recommendedName>
        <alternativeName>
            <fullName evidence="18">N-acetylglucosamine-1-phosphate uridyltransferase</fullName>
        </alternativeName>
    </domain>
    <domain>
        <recommendedName>
            <fullName evidence="18">Glucosamine-1-phosphate N-acetyltransferase</fullName>
            <ecNumber evidence="18">2.3.1.157</ecNumber>
        </recommendedName>
    </domain>
</protein>
<dbReference type="GO" id="GO:0008360">
    <property type="term" value="P:regulation of cell shape"/>
    <property type="evidence" value="ECO:0007669"/>
    <property type="project" value="UniProtKB-KW"/>
</dbReference>
<dbReference type="EC" id="2.3.1.157" evidence="18"/>
<gene>
    <name evidence="18" type="primary">glmU</name>
    <name evidence="20" type="ordered locus">Isop_3095</name>
</gene>
<dbReference type="Pfam" id="PF12804">
    <property type="entry name" value="NTP_transf_3"/>
    <property type="match status" value="1"/>
</dbReference>
<dbReference type="GO" id="GO:0071555">
    <property type="term" value="P:cell wall organization"/>
    <property type="evidence" value="ECO:0007669"/>
    <property type="project" value="UniProtKB-KW"/>
</dbReference>
<feature type="domain" description="MobA-like NTP transferase" evidence="19">
    <location>
        <begin position="21"/>
        <end position="145"/>
    </location>
</feature>
<dbReference type="PANTHER" id="PTHR43584:SF3">
    <property type="entry name" value="BIFUNCTIONAL PROTEIN GLMU"/>
    <property type="match status" value="1"/>
</dbReference>
<keyword evidence="6 18" id="KW-0548">Nucleotidyltransferase</keyword>
<dbReference type="FunCoup" id="E8R3F0">
    <property type="interactions" value="425"/>
</dbReference>
<feature type="binding site" evidence="18">
    <location>
        <begin position="95"/>
        <end position="96"/>
    </location>
    <ligand>
        <name>UDP-N-acetyl-alpha-D-glucosamine</name>
        <dbReference type="ChEBI" id="CHEBI:57705"/>
    </ligand>
</feature>
<feature type="binding site" evidence="18">
    <location>
        <position position="317"/>
    </location>
    <ligand>
        <name>UDP-N-acetyl-alpha-D-glucosamine</name>
        <dbReference type="ChEBI" id="CHEBI:57705"/>
    </ligand>
</feature>
<dbReference type="OrthoDB" id="9775031at2"/>
<sequence length="442" mass="47018">MNHSPASSTQAPSDRCFGPVAIILAAGHGKRMKSNKAKVLHEVCGRPMIHYVVDAVRQAGVRRIVVVVGFAADQVRAALADQPDVEFVLQEQQRGTGDAVKACRALLADHDGPALVVVGDEPLLRPEPLAALLERQAREGFACLMGTAVVSDPTGFGRILRDGAGRFLRIVEERDCDSREAAIREINPSCYVFALPHLWTALDRLTTNNAQGEYYLTDAPTLLQEMGLKVEAQPALEPDDVLGINTRAHLAEAHMVMQRRIHNRLMEEGVGIVDPRNTSIDARASIGRDTVIHPFTVITGRVRIGVECSIGPFALVRDGVTLGDRVSVGAFVELTRSDLGDGVAVRHLSYLGDAQVGASVNIGAGTITANYDGRAKHPTRIGAGAFVGAGAILVAPAEVGERAVVGAGAVLPPGRVVEPGQTVVGVPARPLDRFQRSATDPR</sequence>
<evidence type="ECO:0000256" key="10">
    <source>
        <dbReference type="ARBA" id="ARBA00022960"/>
    </source>
</evidence>
<dbReference type="RefSeq" id="WP_013565948.1">
    <property type="nucleotide sequence ID" value="NC_014962.1"/>
</dbReference>
<comment type="pathway">
    <text evidence="18">Bacterial outer membrane biogenesis; LPS lipid A biosynthesis.</text>
</comment>
<feature type="binding site" evidence="18">
    <location>
        <position position="187"/>
    </location>
    <ligand>
        <name>UDP-N-acetyl-alpha-D-glucosamine</name>
        <dbReference type="ChEBI" id="CHEBI:57705"/>
    </ligand>
</feature>
<evidence type="ECO:0000256" key="11">
    <source>
        <dbReference type="ARBA" id="ARBA00022984"/>
    </source>
</evidence>
<dbReference type="GO" id="GO:0006048">
    <property type="term" value="P:UDP-N-acetylglucosamine biosynthetic process"/>
    <property type="evidence" value="ECO:0007669"/>
    <property type="project" value="UniProtKB-UniPathway"/>
</dbReference>
<keyword evidence="12 18" id="KW-0511">Multifunctional enzyme</keyword>
<comment type="function">
    <text evidence="17 18">Catalyzes the last two sequential reactions in the de novo biosynthetic pathway for UDP-N-acetylglucosamine (UDP-GlcNAc). The C-terminal domain catalyzes the transfer of acetyl group from acetyl coenzyme A to glucosamine-1-phosphate (GlcN-1-P) to produce N-acetylglucosamine-1-phosphate (GlcNAc-1-P), which is converted into UDP-GlcNAc by the transfer of uridine 5-monophosphate (from uridine 5-triphosphate), a reaction catalyzed by the N-terminal domain.</text>
</comment>
<evidence type="ECO:0000259" key="19">
    <source>
        <dbReference type="Pfam" id="PF12804"/>
    </source>
</evidence>
<dbReference type="PANTHER" id="PTHR43584">
    <property type="entry name" value="NUCLEOTIDYL TRANSFERASE"/>
    <property type="match status" value="1"/>
</dbReference>
<keyword evidence="11 18" id="KW-0573">Peptidoglycan synthesis</keyword>
<dbReference type="HOGENOM" id="CLU_029499_15_2_0"/>
<organism evidence="20 21">
    <name type="scientific">Isosphaera pallida (strain ATCC 43644 / DSM 9630 / IS1B)</name>
    <dbReference type="NCBI Taxonomy" id="575540"/>
    <lineage>
        <taxon>Bacteria</taxon>
        <taxon>Pseudomonadati</taxon>
        <taxon>Planctomycetota</taxon>
        <taxon>Planctomycetia</taxon>
        <taxon>Isosphaerales</taxon>
        <taxon>Isosphaeraceae</taxon>
        <taxon>Isosphaera</taxon>
    </lineage>
</organism>
<dbReference type="EC" id="2.7.7.23" evidence="18"/>
<feature type="region of interest" description="N-acetyltransferase" evidence="18">
    <location>
        <begin position="269"/>
        <end position="442"/>
    </location>
</feature>
<dbReference type="InterPro" id="IPR025877">
    <property type="entry name" value="MobA-like_NTP_Trfase"/>
</dbReference>
<feature type="binding site" evidence="18">
    <location>
        <position position="364"/>
    </location>
    <ligand>
        <name>acetyl-CoA</name>
        <dbReference type="ChEBI" id="CHEBI:57288"/>
    </ligand>
</feature>
<evidence type="ECO:0000256" key="4">
    <source>
        <dbReference type="ARBA" id="ARBA00022490"/>
    </source>
</evidence>
<feature type="binding site" evidence="18">
    <location>
        <position position="120"/>
    </location>
    <ligand>
        <name>Mg(2+)</name>
        <dbReference type="ChEBI" id="CHEBI:18420"/>
    </ligand>
</feature>
<feature type="binding site" evidence="18">
    <location>
        <position position="172"/>
    </location>
    <ligand>
        <name>UDP-N-acetyl-alpha-D-glucosamine</name>
        <dbReference type="ChEBI" id="CHEBI:57705"/>
    </ligand>
</feature>
<comment type="catalytic activity">
    <reaction evidence="16 18">
        <text>N-acetyl-alpha-D-glucosamine 1-phosphate + UTP + H(+) = UDP-N-acetyl-alpha-D-glucosamine + diphosphate</text>
        <dbReference type="Rhea" id="RHEA:13509"/>
        <dbReference type="ChEBI" id="CHEBI:15378"/>
        <dbReference type="ChEBI" id="CHEBI:33019"/>
        <dbReference type="ChEBI" id="CHEBI:46398"/>
        <dbReference type="ChEBI" id="CHEBI:57705"/>
        <dbReference type="ChEBI" id="CHEBI:57776"/>
        <dbReference type="EC" id="2.7.7.23"/>
    </reaction>
</comment>
<comment type="catalytic activity">
    <reaction evidence="15 18">
        <text>alpha-D-glucosamine 1-phosphate + acetyl-CoA = N-acetyl-alpha-D-glucosamine 1-phosphate + CoA + H(+)</text>
        <dbReference type="Rhea" id="RHEA:13725"/>
        <dbReference type="ChEBI" id="CHEBI:15378"/>
        <dbReference type="ChEBI" id="CHEBI:57287"/>
        <dbReference type="ChEBI" id="CHEBI:57288"/>
        <dbReference type="ChEBI" id="CHEBI:57776"/>
        <dbReference type="ChEBI" id="CHEBI:58516"/>
        <dbReference type="EC" id="2.3.1.157"/>
    </reaction>
</comment>
<evidence type="ECO:0000256" key="3">
    <source>
        <dbReference type="ARBA" id="ARBA00007947"/>
    </source>
</evidence>
<evidence type="ECO:0000256" key="17">
    <source>
        <dbReference type="ARBA" id="ARBA00049628"/>
    </source>
</evidence>
<feature type="region of interest" description="Pyrophosphorylase" evidence="18">
    <location>
        <begin position="1"/>
        <end position="247"/>
    </location>
</feature>
<evidence type="ECO:0000256" key="2">
    <source>
        <dbReference type="ARBA" id="ARBA00007707"/>
    </source>
</evidence>
<dbReference type="InterPro" id="IPR011004">
    <property type="entry name" value="Trimer_LpxA-like_sf"/>
</dbReference>
<keyword evidence="21" id="KW-1185">Reference proteome</keyword>
<dbReference type="UniPathway" id="UPA00113">
    <property type="reaction ID" value="UER00532"/>
</dbReference>
<feature type="binding site" evidence="18">
    <location>
        <begin position="370"/>
        <end position="371"/>
    </location>
    <ligand>
        <name>acetyl-CoA</name>
        <dbReference type="ChEBI" id="CHEBI:57288"/>
    </ligand>
</feature>
<feature type="binding site" evidence="18">
    <location>
        <begin position="24"/>
        <end position="27"/>
    </location>
    <ligand>
        <name>UDP-N-acetyl-alpha-D-glucosamine</name>
        <dbReference type="ChEBI" id="CHEBI:57705"/>
    </ligand>
</feature>
<feature type="binding site" evidence="18">
    <location>
        <position position="407"/>
    </location>
    <ligand>
        <name>acetyl-CoA</name>
        <dbReference type="ChEBI" id="CHEBI:57288"/>
    </ligand>
</feature>
<dbReference type="SUPFAM" id="SSF53448">
    <property type="entry name" value="Nucleotide-diphospho-sugar transferases"/>
    <property type="match status" value="1"/>
</dbReference>
<dbReference type="KEGG" id="ipa:Isop_3095"/>
<dbReference type="AlphaFoldDB" id="E8R3F0"/>
<feature type="binding site" evidence="18">
    <location>
        <position position="245"/>
    </location>
    <ligand>
        <name>Mg(2+)</name>
        <dbReference type="ChEBI" id="CHEBI:18420"/>
    </ligand>
</feature>
<dbReference type="eggNOG" id="COG1207">
    <property type="taxonomic scope" value="Bacteria"/>
</dbReference>
<feature type="binding site" evidence="18">
    <location>
        <position position="157"/>
    </location>
    <ligand>
        <name>UDP-N-acetyl-alpha-D-glucosamine</name>
        <dbReference type="ChEBI" id="CHEBI:57705"/>
    </ligand>
</feature>
<dbReference type="UniPathway" id="UPA00973"/>
<evidence type="ECO:0000256" key="18">
    <source>
        <dbReference type="HAMAP-Rule" id="MF_01631"/>
    </source>
</evidence>
<feature type="binding site" evidence="18">
    <location>
        <position position="90"/>
    </location>
    <ligand>
        <name>UDP-N-acetyl-alpha-D-glucosamine</name>
        <dbReference type="ChEBI" id="CHEBI:57705"/>
    </ligand>
</feature>
<comment type="similarity">
    <text evidence="3 18">In the N-terminal section; belongs to the N-acetylglucosamine-1-phosphate uridyltransferase family.</text>
</comment>
<keyword evidence="9 18" id="KW-0460">Magnesium</keyword>
<dbReference type="Gene3D" id="2.160.10.10">
    <property type="entry name" value="Hexapeptide repeat proteins"/>
    <property type="match status" value="1"/>
</dbReference>
<feature type="region of interest" description="Linker" evidence="18">
    <location>
        <begin position="248"/>
        <end position="268"/>
    </location>
</feature>
<evidence type="ECO:0000256" key="1">
    <source>
        <dbReference type="ARBA" id="ARBA00004496"/>
    </source>
</evidence>
<dbReference type="InterPro" id="IPR050065">
    <property type="entry name" value="GlmU-like"/>
</dbReference>
<dbReference type="Pfam" id="PF00132">
    <property type="entry name" value="Hexapep"/>
    <property type="match status" value="1"/>
</dbReference>
<evidence type="ECO:0000256" key="15">
    <source>
        <dbReference type="ARBA" id="ARBA00048247"/>
    </source>
</evidence>
<evidence type="ECO:0000256" key="16">
    <source>
        <dbReference type="ARBA" id="ARBA00048493"/>
    </source>
</evidence>
<dbReference type="GO" id="GO:0016020">
    <property type="term" value="C:membrane"/>
    <property type="evidence" value="ECO:0007669"/>
    <property type="project" value="GOC"/>
</dbReference>
<dbReference type="InParanoid" id="E8R3F0"/>
<evidence type="ECO:0000313" key="21">
    <source>
        <dbReference type="Proteomes" id="UP000008631"/>
    </source>
</evidence>
<dbReference type="InterPro" id="IPR001451">
    <property type="entry name" value="Hexapep"/>
</dbReference>
<accession>E8R3F0</accession>
<dbReference type="CDD" id="cd02540">
    <property type="entry name" value="GT2_GlmU_N_bac"/>
    <property type="match status" value="1"/>
</dbReference>
<feature type="binding site" evidence="18">
    <location>
        <position position="350"/>
    </location>
    <ligand>
        <name>UDP-N-acetyl-alpha-D-glucosamine</name>
        <dbReference type="ChEBI" id="CHEBI:57705"/>
    </ligand>
</feature>
<reference evidence="20 21" key="2">
    <citation type="journal article" date="2011" name="Stand. Genomic Sci.">
        <title>Complete genome sequence of Isosphaera pallida type strain (IS1B).</title>
        <authorList>
            <consortium name="US DOE Joint Genome Institute (JGI-PGF)"/>
            <person name="Goker M."/>
            <person name="Cleland D."/>
            <person name="Saunders E."/>
            <person name="Lapidus A."/>
            <person name="Nolan M."/>
            <person name="Lucas S."/>
            <person name="Hammon N."/>
            <person name="Deshpande S."/>
            <person name="Cheng J.F."/>
            <person name="Tapia R."/>
            <person name="Han C."/>
            <person name="Goodwin L."/>
            <person name="Pitluck S."/>
            <person name="Liolios K."/>
            <person name="Pagani I."/>
            <person name="Ivanova N."/>
            <person name="Mavromatis K."/>
            <person name="Pati A."/>
            <person name="Chen A."/>
            <person name="Palaniappan K."/>
            <person name="Land M."/>
            <person name="Hauser L."/>
            <person name="Chang Y.J."/>
            <person name="Jeffries C.D."/>
            <person name="Detter J.C."/>
            <person name="Beck B."/>
            <person name="Woyke T."/>
            <person name="Bristow J."/>
            <person name="Eisen J.A."/>
            <person name="Markowitz V."/>
            <person name="Hugenholtz P."/>
            <person name="Kyrpides N.C."/>
            <person name="Klenk H.P."/>
        </authorList>
    </citation>
    <scope>NUCLEOTIDE SEQUENCE [LARGE SCALE GENOMIC DNA]</scope>
    <source>
        <strain evidence="21">ATCC 43644 / DSM 9630 / IS1B</strain>
    </source>
</reference>
<feature type="binding site" evidence="18">
    <location>
        <position position="38"/>
    </location>
    <ligand>
        <name>UDP-N-acetyl-alpha-D-glucosamine</name>
        <dbReference type="ChEBI" id="CHEBI:57705"/>
    </ligand>
</feature>
<comment type="pathway">
    <text evidence="18">Nucleotide-sugar biosynthesis; UDP-N-acetyl-alpha-D-glucosamine biosynthesis; UDP-N-acetyl-alpha-D-glucosamine from N-acetyl-alpha-D-glucosamine 1-phosphate: step 1/1.</text>
</comment>
<feature type="binding site" evidence="18">
    <location>
        <position position="361"/>
    </location>
    <ligand>
        <name>UDP-N-acetyl-alpha-D-glucosamine</name>
        <dbReference type="ChEBI" id="CHEBI:57705"/>
    </ligand>
</feature>
<dbReference type="Gene3D" id="3.90.550.10">
    <property type="entry name" value="Spore Coat Polysaccharide Biosynthesis Protein SpsA, Chain A"/>
    <property type="match status" value="1"/>
</dbReference>
<dbReference type="GO" id="GO:0019134">
    <property type="term" value="F:glucosamine-1-phosphate N-acetyltransferase activity"/>
    <property type="evidence" value="ECO:0007669"/>
    <property type="project" value="UniProtKB-UniRule"/>
</dbReference>
<dbReference type="GO" id="GO:0009245">
    <property type="term" value="P:lipid A biosynthetic process"/>
    <property type="evidence" value="ECO:0007669"/>
    <property type="project" value="UniProtKB-UniRule"/>
</dbReference>
<keyword evidence="7 18" id="KW-0479">Metal-binding</keyword>
<dbReference type="Proteomes" id="UP000008631">
    <property type="component" value="Chromosome"/>
</dbReference>
<comment type="similarity">
    <text evidence="2 18">In the C-terminal section; belongs to the transferase hexapeptide repeat family.</text>
</comment>
<feature type="active site" description="Proton acceptor" evidence="18">
    <location>
        <position position="347"/>
    </location>
</feature>
<dbReference type="STRING" id="575540.Isop_3095"/>
<dbReference type="Pfam" id="PF14602">
    <property type="entry name" value="Hexapep_2"/>
    <property type="match status" value="1"/>
</dbReference>
<evidence type="ECO:0000256" key="5">
    <source>
        <dbReference type="ARBA" id="ARBA00022679"/>
    </source>
</evidence>
<dbReference type="GO" id="GO:0009252">
    <property type="term" value="P:peptidoglycan biosynthetic process"/>
    <property type="evidence" value="ECO:0007669"/>
    <property type="project" value="UniProtKB-UniRule"/>
</dbReference>
<comment type="subunit">
    <text evidence="18">Homotrimer.</text>
</comment>